<name>A0A8S1XAM0_9CILI</name>
<evidence type="ECO:0000313" key="3">
    <source>
        <dbReference type="Proteomes" id="UP000689195"/>
    </source>
</evidence>
<dbReference type="OrthoDB" id="307657at2759"/>
<sequence length="510" mass="60786">MKTNSVHSIIVDKQPKYSQFLNAQLFSGYRVRGKDQSKKSYNQLSPSDDQKLSNNLSTSQSYVNAMKALQDKIKSLENENESLLIQINSKEVIKQDEIKERYVNTDCKLNENQQIKDVELKLAQMEIEKDLMKDEYEQKIQQLQSNLINIASQSDQRYREQQDYIQQLSDQLELQGENNQNYRNKINLQNQTIQQEKQNNSNLELILDQEKRDGKCLIEKNERLQDEINKLKEQIFEIHTYMNWYTQQYDEIKIQRIQEETIKQKKQIQELTNQIEQYKDHNLQLKLDLEHQKLELEKAELKRVKKISESNIQIDLLKQQLINLSFNSIIHTQSPRETQKKSKLSKNIIDKTQSLMNNRKFDKYSNNKLLAQSNNTSQQELLKQKTIDSQSSVFSRLIVKTQEQNFLTQQKSDDRNNIRNSTDEHLYTDQLSINKEQGYFQIQQRIHHLNEQLKILNMKYETIENEISQLIDLKIKQEKRQQLLQIIDQIQEIDKELKDLVIKSKNIQQH</sequence>
<gene>
    <name evidence="2" type="ORF">PPENT_87.1.T1180036</name>
</gene>
<evidence type="ECO:0000256" key="1">
    <source>
        <dbReference type="SAM" id="Coils"/>
    </source>
</evidence>
<feature type="coiled-coil region" evidence="1">
    <location>
        <begin position="446"/>
        <end position="496"/>
    </location>
</feature>
<dbReference type="Proteomes" id="UP000689195">
    <property type="component" value="Unassembled WGS sequence"/>
</dbReference>
<proteinExistence type="predicted"/>
<protein>
    <submittedName>
        <fullName evidence="2">Uncharacterized protein</fullName>
    </submittedName>
</protein>
<accession>A0A8S1XAM0</accession>
<dbReference type="AlphaFoldDB" id="A0A8S1XAM0"/>
<reference evidence="2" key="1">
    <citation type="submission" date="2021-01" db="EMBL/GenBank/DDBJ databases">
        <authorList>
            <consortium name="Genoscope - CEA"/>
            <person name="William W."/>
        </authorList>
    </citation>
    <scope>NUCLEOTIDE SEQUENCE</scope>
</reference>
<keyword evidence="1" id="KW-0175">Coiled coil</keyword>
<organism evidence="2 3">
    <name type="scientific">Paramecium pentaurelia</name>
    <dbReference type="NCBI Taxonomy" id="43138"/>
    <lineage>
        <taxon>Eukaryota</taxon>
        <taxon>Sar</taxon>
        <taxon>Alveolata</taxon>
        <taxon>Ciliophora</taxon>
        <taxon>Intramacronucleata</taxon>
        <taxon>Oligohymenophorea</taxon>
        <taxon>Peniculida</taxon>
        <taxon>Parameciidae</taxon>
        <taxon>Paramecium</taxon>
    </lineage>
</organism>
<keyword evidence="3" id="KW-1185">Reference proteome</keyword>
<feature type="coiled-coil region" evidence="1">
    <location>
        <begin position="59"/>
        <end position="311"/>
    </location>
</feature>
<dbReference type="EMBL" id="CAJJDO010000118">
    <property type="protein sequence ID" value="CAD8198256.1"/>
    <property type="molecule type" value="Genomic_DNA"/>
</dbReference>
<evidence type="ECO:0000313" key="2">
    <source>
        <dbReference type="EMBL" id="CAD8198256.1"/>
    </source>
</evidence>
<comment type="caution">
    <text evidence="2">The sequence shown here is derived from an EMBL/GenBank/DDBJ whole genome shotgun (WGS) entry which is preliminary data.</text>
</comment>